<evidence type="ECO:0000313" key="1">
    <source>
        <dbReference type="EMBL" id="GHO90225.1"/>
    </source>
</evidence>
<dbReference type="Proteomes" id="UP000597444">
    <property type="component" value="Unassembled WGS sequence"/>
</dbReference>
<organism evidence="1 2">
    <name type="scientific">Reticulibacter mediterranei</name>
    <dbReference type="NCBI Taxonomy" id="2778369"/>
    <lineage>
        <taxon>Bacteria</taxon>
        <taxon>Bacillati</taxon>
        <taxon>Chloroflexota</taxon>
        <taxon>Ktedonobacteria</taxon>
        <taxon>Ktedonobacterales</taxon>
        <taxon>Reticulibacteraceae</taxon>
        <taxon>Reticulibacter</taxon>
    </lineage>
</organism>
<protein>
    <submittedName>
        <fullName evidence="1">Uncharacterized protein</fullName>
    </submittedName>
</protein>
<accession>A0A8J3IGB7</accession>
<proteinExistence type="predicted"/>
<sequence length="81" mass="9208">MKGMWNAQDEKKERITHEQRDHKLIGEACKDLPCKKTCEHPTAFCVIRSYLSTMRKQGRSMLAALAAVFHRAPLPVAWSPG</sequence>
<name>A0A8J3IGB7_9CHLR</name>
<evidence type="ECO:0000313" key="2">
    <source>
        <dbReference type="Proteomes" id="UP000597444"/>
    </source>
</evidence>
<comment type="caution">
    <text evidence="1">The sequence shown here is derived from an EMBL/GenBank/DDBJ whole genome shotgun (WGS) entry which is preliminary data.</text>
</comment>
<dbReference type="AlphaFoldDB" id="A0A8J3IGB7"/>
<dbReference type="EMBL" id="BNJK01000001">
    <property type="protein sequence ID" value="GHO90225.1"/>
    <property type="molecule type" value="Genomic_DNA"/>
</dbReference>
<gene>
    <name evidence="1" type="ORF">KSF_002730</name>
</gene>
<keyword evidence="2" id="KW-1185">Reference proteome</keyword>
<reference evidence="1" key="1">
    <citation type="submission" date="2020-10" db="EMBL/GenBank/DDBJ databases">
        <title>Taxonomic study of unclassified bacteria belonging to the class Ktedonobacteria.</title>
        <authorList>
            <person name="Yabe S."/>
            <person name="Wang C.M."/>
            <person name="Zheng Y."/>
            <person name="Sakai Y."/>
            <person name="Cavaletti L."/>
            <person name="Monciardini P."/>
            <person name="Donadio S."/>
        </authorList>
    </citation>
    <scope>NUCLEOTIDE SEQUENCE</scope>
    <source>
        <strain evidence="1">ID150040</strain>
    </source>
</reference>